<keyword evidence="12" id="KW-1185">Reference proteome</keyword>
<evidence type="ECO:0000313" key="18">
    <source>
        <dbReference type="Proteomes" id="UP000476176"/>
    </source>
</evidence>
<dbReference type="EMBL" id="QXGC01000206">
    <property type="protein sequence ID" value="KAE9244891.1"/>
    <property type="molecule type" value="Genomic_DNA"/>
</dbReference>
<evidence type="ECO:0000313" key="15">
    <source>
        <dbReference type="Proteomes" id="UP000440732"/>
    </source>
</evidence>
<evidence type="ECO:0000313" key="8">
    <source>
        <dbReference type="EMBL" id="KAE9244891.1"/>
    </source>
</evidence>
<dbReference type="Proteomes" id="UP000440732">
    <property type="component" value="Unassembled WGS sequence"/>
</dbReference>
<dbReference type="Proteomes" id="UP000429523">
    <property type="component" value="Unassembled WGS sequence"/>
</dbReference>
<evidence type="ECO:0000313" key="4">
    <source>
        <dbReference type="EMBL" id="KAE9124286.1"/>
    </source>
</evidence>
<evidence type="ECO:0000313" key="10">
    <source>
        <dbReference type="EMBL" id="KAE9319642.1"/>
    </source>
</evidence>
<dbReference type="EMBL" id="QXGE01000221">
    <property type="protein sequence ID" value="KAE9319642.1"/>
    <property type="molecule type" value="Genomic_DNA"/>
</dbReference>
<proteinExistence type="predicted"/>
<dbReference type="AlphaFoldDB" id="A0A6A4E845"/>
<protein>
    <submittedName>
        <fullName evidence="10">Uncharacterized protein</fullName>
    </submittedName>
</protein>
<dbReference type="EMBL" id="QXGF01000097">
    <property type="protein sequence ID" value="KAE8946973.1"/>
    <property type="molecule type" value="Genomic_DNA"/>
</dbReference>
<evidence type="ECO:0000313" key="3">
    <source>
        <dbReference type="EMBL" id="KAE9019864.1"/>
    </source>
</evidence>
<evidence type="ECO:0000313" key="6">
    <source>
        <dbReference type="EMBL" id="KAE9149587.1"/>
    </source>
</evidence>
<dbReference type="Proteomes" id="UP000476176">
    <property type="component" value="Unassembled WGS sequence"/>
</dbReference>
<dbReference type="Proteomes" id="UP000441208">
    <property type="component" value="Unassembled WGS sequence"/>
</dbReference>
<evidence type="ECO:0000313" key="11">
    <source>
        <dbReference type="Proteomes" id="UP000429523"/>
    </source>
</evidence>
<dbReference type="Proteomes" id="UP000437068">
    <property type="component" value="Unassembled WGS sequence"/>
</dbReference>
<evidence type="ECO:0000313" key="14">
    <source>
        <dbReference type="Proteomes" id="UP000440367"/>
    </source>
</evidence>
<dbReference type="EMBL" id="QXFW01000226">
    <property type="protein sequence ID" value="KAE9019864.1"/>
    <property type="molecule type" value="Genomic_DNA"/>
</dbReference>
<evidence type="ECO:0000313" key="13">
    <source>
        <dbReference type="Proteomes" id="UP000437068"/>
    </source>
</evidence>
<reference evidence="11 12" key="1">
    <citation type="submission" date="2018-08" db="EMBL/GenBank/DDBJ databases">
        <title>Genomic investigation of the strawberry pathogen Phytophthora fragariae indicates pathogenicity is determined by transcriptional variation in three key races.</title>
        <authorList>
            <person name="Adams T.M."/>
            <person name="Armitage A.D."/>
            <person name="Sobczyk M.K."/>
            <person name="Bates H.J."/>
            <person name="Dunwell J.M."/>
            <person name="Nellist C.F."/>
            <person name="Harrison R.J."/>
        </authorList>
    </citation>
    <scope>NUCLEOTIDE SEQUENCE [LARGE SCALE GENOMIC DNA]</scope>
    <source>
        <strain evidence="10 13">A4</strain>
        <strain evidence="9 14">BC-1</strain>
        <strain evidence="8 18">BC-23</strain>
        <strain evidence="7 12">NOV-27</strain>
        <strain evidence="6 15">NOV-5</strain>
        <strain evidence="4 16">NOV-71</strain>
        <strain evidence="2 11">NOV-9</strain>
        <strain evidence="5 19">ONT-3</strain>
        <strain evidence="3 17">SCRP245</strain>
    </source>
</reference>
<evidence type="ECO:0000313" key="5">
    <source>
        <dbReference type="EMBL" id="KAE9132625.1"/>
    </source>
</evidence>
<evidence type="ECO:0000256" key="1">
    <source>
        <dbReference type="SAM" id="MobiDB-lite"/>
    </source>
</evidence>
<dbReference type="Proteomes" id="UP000440367">
    <property type="component" value="Unassembled WGS sequence"/>
</dbReference>
<dbReference type="OrthoDB" id="10272989at2759"/>
<feature type="region of interest" description="Disordered" evidence="1">
    <location>
        <begin position="13"/>
        <end position="35"/>
    </location>
</feature>
<evidence type="ECO:0000313" key="7">
    <source>
        <dbReference type="EMBL" id="KAE9222772.1"/>
    </source>
</evidence>
<organism evidence="10 13">
    <name type="scientific">Phytophthora fragariae</name>
    <dbReference type="NCBI Taxonomy" id="53985"/>
    <lineage>
        <taxon>Eukaryota</taxon>
        <taxon>Sar</taxon>
        <taxon>Stramenopiles</taxon>
        <taxon>Oomycota</taxon>
        <taxon>Peronosporomycetes</taxon>
        <taxon>Peronosporales</taxon>
        <taxon>Peronosporaceae</taxon>
        <taxon>Phytophthora</taxon>
    </lineage>
</organism>
<comment type="caution">
    <text evidence="10">The sequence shown here is derived from an EMBL/GenBank/DDBJ whole genome shotgun (WGS) entry which is preliminary data.</text>
</comment>
<name>A0A6A4E845_9STRA</name>
<dbReference type="EMBL" id="QXGB01000247">
    <property type="protein sequence ID" value="KAE9222772.1"/>
    <property type="molecule type" value="Genomic_DNA"/>
</dbReference>
<evidence type="ECO:0000313" key="2">
    <source>
        <dbReference type="EMBL" id="KAE8946973.1"/>
    </source>
</evidence>
<dbReference type="Proteomes" id="UP000433483">
    <property type="component" value="Unassembled WGS sequence"/>
</dbReference>
<evidence type="ECO:0000313" key="16">
    <source>
        <dbReference type="Proteomes" id="UP000441208"/>
    </source>
</evidence>
<sequence>MGFPSPLLALPSGVSAGARPRRDSGRCPRWATRQTYPGGGERAAVRQLRAAHISRDEYYPLLAHHLAVYRLFRDLPVAG</sequence>
<evidence type="ECO:0000313" key="19">
    <source>
        <dbReference type="Proteomes" id="UP000488956"/>
    </source>
</evidence>
<gene>
    <name evidence="10" type="ORF">PF001_g5795</name>
    <name evidence="9" type="ORF">PF002_g7443</name>
    <name evidence="8" type="ORF">PF004_g5490</name>
    <name evidence="7" type="ORF">PF005_g6569</name>
    <name evidence="6" type="ORF">PF006_g5942</name>
    <name evidence="4" type="ORF">PF007_g6778</name>
    <name evidence="2" type="ORF">PF009_g3412</name>
    <name evidence="5" type="ORF">PF010_g3114</name>
    <name evidence="3" type="ORF">PF011_g5650</name>
</gene>
<dbReference type="EMBL" id="QXGD01000275">
    <property type="protein sequence ID" value="KAE9245059.1"/>
    <property type="molecule type" value="Genomic_DNA"/>
</dbReference>
<dbReference type="EMBL" id="QXFZ01000259">
    <property type="protein sequence ID" value="KAE9124286.1"/>
    <property type="molecule type" value="Genomic_DNA"/>
</dbReference>
<dbReference type="EMBL" id="QXFX01000093">
    <property type="protein sequence ID" value="KAE9132625.1"/>
    <property type="molecule type" value="Genomic_DNA"/>
</dbReference>
<dbReference type="Proteomes" id="UP000460718">
    <property type="component" value="Unassembled WGS sequence"/>
</dbReference>
<evidence type="ECO:0000313" key="12">
    <source>
        <dbReference type="Proteomes" id="UP000433483"/>
    </source>
</evidence>
<dbReference type="EMBL" id="QXGA01000231">
    <property type="protein sequence ID" value="KAE9149587.1"/>
    <property type="molecule type" value="Genomic_DNA"/>
</dbReference>
<evidence type="ECO:0000313" key="9">
    <source>
        <dbReference type="EMBL" id="KAE9245059.1"/>
    </source>
</evidence>
<evidence type="ECO:0000313" key="17">
    <source>
        <dbReference type="Proteomes" id="UP000460718"/>
    </source>
</evidence>
<accession>A0A6A4E845</accession>
<dbReference type="Proteomes" id="UP000488956">
    <property type="component" value="Unassembled WGS sequence"/>
</dbReference>